<organism evidence="6">
    <name type="scientific">uncultured bacterium A1Q1_fos_2107</name>
    <dbReference type="NCBI Taxonomy" id="1256562"/>
    <lineage>
        <taxon>Bacteria</taxon>
        <taxon>environmental samples</taxon>
    </lineage>
</organism>
<dbReference type="InterPro" id="IPR036264">
    <property type="entry name" value="Bact_exopeptidase_dim_dom"/>
</dbReference>
<dbReference type="SUPFAM" id="SSF55031">
    <property type="entry name" value="Bacterial exopeptidase dimerisation domain"/>
    <property type="match status" value="1"/>
</dbReference>
<dbReference type="InterPro" id="IPR050072">
    <property type="entry name" value="Peptidase_M20A"/>
</dbReference>
<evidence type="ECO:0000256" key="1">
    <source>
        <dbReference type="ARBA" id="ARBA00001947"/>
    </source>
</evidence>
<dbReference type="SUPFAM" id="SSF53187">
    <property type="entry name" value="Zn-dependent exopeptidases"/>
    <property type="match status" value="1"/>
</dbReference>
<keyword evidence="2" id="KW-0479">Metal-binding</keyword>
<accession>L7VVG8</accession>
<keyword evidence="4" id="KW-0862">Zinc</keyword>
<dbReference type="Pfam" id="PF01546">
    <property type="entry name" value="Peptidase_M20"/>
    <property type="match status" value="1"/>
</dbReference>
<sequence length="401" mass="41299">MTDPTRTGPADGAPTIDVVGLIDVDRVVADLVTMVGIPSVNPFAGPASPTAREHELAAWYAAALAELGFDVHVDEVVPGRPNVVGRLRGTGGGASVLLAGHLDTVGVHDYDTAFDATVADGRVHGRGSCDMKAALAAYLEVARVLARSGTRIAGDLVIAGLCDEEHTMIGSRRLGDGTPLADAAIIGEPSNLDVCPAHKGQVCVIVRTHGRAVHSSRPELGRNAIVDMATVIGRLDAYAAELSAREPHPLCGHARVTAAVISGGTIASTVPDRCELEIDRRTLPGETPEQVLTELAALLDPLVAADPGFRYELVGPTLVCDPLDTPVDAPVVVALLDAVGGRSATAFPAATDAPNLGIPAVVCGPGRLEEAHTTNEYVEIAQLGAAVGIYLSSVLRLTAPA</sequence>
<feature type="domain" description="Peptidase M20 dimerisation" evidence="5">
    <location>
        <begin position="197"/>
        <end position="302"/>
    </location>
</feature>
<dbReference type="GO" id="GO:0008777">
    <property type="term" value="F:acetylornithine deacetylase activity"/>
    <property type="evidence" value="ECO:0007669"/>
    <property type="project" value="UniProtKB-EC"/>
</dbReference>
<dbReference type="EC" id="3.5.1.16" evidence="6"/>
<dbReference type="EMBL" id="JX649859">
    <property type="protein sequence ID" value="AGC71013.1"/>
    <property type="molecule type" value="Genomic_DNA"/>
</dbReference>
<protein>
    <submittedName>
        <fullName evidence="6">Acetylornithine deacetylase</fullName>
        <ecNumber evidence="6">3.5.1.16</ecNumber>
    </submittedName>
</protein>
<dbReference type="PROSITE" id="PS00758">
    <property type="entry name" value="ARGE_DAPE_CPG2_1"/>
    <property type="match status" value="1"/>
</dbReference>
<dbReference type="Gene3D" id="3.30.70.360">
    <property type="match status" value="1"/>
</dbReference>
<dbReference type="InterPro" id="IPR011650">
    <property type="entry name" value="Peptidase_M20_dimer"/>
</dbReference>
<evidence type="ECO:0000313" key="6">
    <source>
        <dbReference type="EMBL" id="AGC71013.1"/>
    </source>
</evidence>
<name>L7VVG8_9BACT</name>
<dbReference type="PANTHER" id="PTHR43808">
    <property type="entry name" value="ACETYLORNITHINE DEACETYLASE"/>
    <property type="match status" value="1"/>
</dbReference>
<dbReference type="GO" id="GO:0046872">
    <property type="term" value="F:metal ion binding"/>
    <property type="evidence" value="ECO:0007669"/>
    <property type="project" value="UniProtKB-KW"/>
</dbReference>
<evidence type="ECO:0000259" key="5">
    <source>
        <dbReference type="Pfam" id="PF07687"/>
    </source>
</evidence>
<dbReference type="AlphaFoldDB" id="L7VVG8"/>
<dbReference type="Gene3D" id="3.40.630.10">
    <property type="entry name" value="Zn peptidases"/>
    <property type="match status" value="1"/>
</dbReference>
<proteinExistence type="predicted"/>
<keyword evidence="3 6" id="KW-0378">Hydrolase</keyword>
<dbReference type="Pfam" id="PF07687">
    <property type="entry name" value="M20_dimer"/>
    <property type="match status" value="1"/>
</dbReference>
<evidence type="ECO:0000256" key="2">
    <source>
        <dbReference type="ARBA" id="ARBA00022723"/>
    </source>
</evidence>
<reference evidence="6" key="1">
    <citation type="submission" date="2012-09" db="EMBL/GenBank/DDBJ databases">
        <title>Metagenomic Characterization of a Microbial Community in Wastewater Detects High Levels of Antibiotic Resistance.</title>
        <authorList>
            <person name="Abrams M."/>
            <person name="Caldwell A."/>
            <person name="Vandaei E."/>
            <person name="Lee W."/>
            <person name="Perrott J."/>
            <person name="Khan S.Y."/>
            <person name="Ta J."/>
            <person name="Romero D."/>
            <person name="Nguyen V."/>
            <person name="Pourmand N."/>
            <person name="Ouverney C.C."/>
        </authorList>
    </citation>
    <scope>NUCLEOTIDE SEQUENCE</scope>
</reference>
<evidence type="ECO:0000256" key="4">
    <source>
        <dbReference type="ARBA" id="ARBA00022833"/>
    </source>
</evidence>
<dbReference type="InterPro" id="IPR002933">
    <property type="entry name" value="Peptidase_M20"/>
</dbReference>
<dbReference type="InterPro" id="IPR001261">
    <property type="entry name" value="ArgE/DapE_CS"/>
</dbReference>
<comment type="cofactor">
    <cofactor evidence="1">
        <name>Zn(2+)</name>
        <dbReference type="ChEBI" id="CHEBI:29105"/>
    </cofactor>
</comment>
<evidence type="ECO:0000256" key="3">
    <source>
        <dbReference type="ARBA" id="ARBA00022801"/>
    </source>
</evidence>